<feature type="non-terminal residue" evidence="1">
    <location>
        <position position="325"/>
    </location>
</feature>
<feature type="non-terminal residue" evidence="1">
    <location>
        <position position="1"/>
    </location>
</feature>
<accession>A0AAD2GWR9</accession>
<organism evidence="1 2">
    <name type="scientific">Mycena citricolor</name>
    <dbReference type="NCBI Taxonomy" id="2018698"/>
    <lineage>
        <taxon>Eukaryota</taxon>
        <taxon>Fungi</taxon>
        <taxon>Dikarya</taxon>
        <taxon>Basidiomycota</taxon>
        <taxon>Agaricomycotina</taxon>
        <taxon>Agaricomycetes</taxon>
        <taxon>Agaricomycetidae</taxon>
        <taxon>Agaricales</taxon>
        <taxon>Marasmiineae</taxon>
        <taxon>Mycenaceae</taxon>
        <taxon>Mycena</taxon>
    </lineage>
</organism>
<name>A0AAD2GWR9_9AGAR</name>
<dbReference type="AlphaFoldDB" id="A0AAD2GWR9"/>
<evidence type="ECO:0000313" key="2">
    <source>
        <dbReference type="Proteomes" id="UP001295794"/>
    </source>
</evidence>
<gene>
    <name evidence="1" type="ORF">MYCIT1_LOCUS4717</name>
</gene>
<keyword evidence="2" id="KW-1185">Reference proteome</keyword>
<dbReference type="InterPro" id="IPR016024">
    <property type="entry name" value="ARM-type_fold"/>
</dbReference>
<reference evidence="1" key="1">
    <citation type="submission" date="2023-11" db="EMBL/GenBank/DDBJ databases">
        <authorList>
            <person name="De Vega J J."/>
            <person name="De Vega J J."/>
        </authorList>
    </citation>
    <scope>NUCLEOTIDE SEQUENCE</scope>
</reference>
<dbReference type="SUPFAM" id="SSF48371">
    <property type="entry name" value="ARM repeat"/>
    <property type="match status" value="1"/>
</dbReference>
<protein>
    <submittedName>
        <fullName evidence="1">Uncharacterized protein</fullName>
    </submittedName>
</protein>
<sequence>RAMSTPHAQNKTVGRQYYRQQYTPQATTQSDRPAPQTVTDDYERWYTENVPNNRMVLALRSQIPSEINWALDRILRLSRNEDFSLKKISGLRDALYEWPEWYVSDGLQTSNEMHSLFSVPPEVSTKRRHALESLAVLRNAAMDPENRTELLEHGHTMPLVFNGLTRLDPDYDEHVEFLFHLMELFRSLASNYAVTANLVHTRWNPVPPLNFIAETSRNRSLILSSLTTLTDIFDNPLNTFLLSSGSPALATALRYLPLFVDKPLVEACLDYLYVHLSHPAMAKAFLHHPELSNTVRMLVNFILSEQVEETVTLEVMGAIHTAPAV</sequence>
<comment type="caution">
    <text evidence="1">The sequence shown here is derived from an EMBL/GenBank/DDBJ whole genome shotgun (WGS) entry which is preliminary data.</text>
</comment>
<evidence type="ECO:0000313" key="1">
    <source>
        <dbReference type="EMBL" id="CAK5264495.1"/>
    </source>
</evidence>
<dbReference type="Proteomes" id="UP001295794">
    <property type="component" value="Unassembled WGS sequence"/>
</dbReference>
<proteinExistence type="predicted"/>
<dbReference type="EMBL" id="CAVNYO010000058">
    <property type="protein sequence ID" value="CAK5264495.1"/>
    <property type="molecule type" value="Genomic_DNA"/>
</dbReference>